<evidence type="ECO:0000313" key="2">
    <source>
        <dbReference type="Proteomes" id="UP001175227"/>
    </source>
</evidence>
<organism evidence="1 2">
    <name type="scientific">Armillaria novae-zelandiae</name>
    <dbReference type="NCBI Taxonomy" id="153914"/>
    <lineage>
        <taxon>Eukaryota</taxon>
        <taxon>Fungi</taxon>
        <taxon>Dikarya</taxon>
        <taxon>Basidiomycota</taxon>
        <taxon>Agaricomycotina</taxon>
        <taxon>Agaricomycetes</taxon>
        <taxon>Agaricomycetidae</taxon>
        <taxon>Agaricales</taxon>
        <taxon>Marasmiineae</taxon>
        <taxon>Physalacriaceae</taxon>
        <taxon>Armillaria</taxon>
    </lineage>
</organism>
<comment type="caution">
    <text evidence="1">The sequence shown here is derived from an EMBL/GenBank/DDBJ whole genome shotgun (WGS) entry which is preliminary data.</text>
</comment>
<name>A0AA39TB14_9AGAR</name>
<evidence type="ECO:0000313" key="1">
    <source>
        <dbReference type="EMBL" id="KAK0477056.1"/>
    </source>
</evidence>
<protein>
    <submittedName>
        <fullName evidence="1">Uncharacterized protein</fullName>
    </submittedName>
</protein>
<sequence length="206" mass="23854">MNPRIFTLACSRETKTYYSGFRRSVYTSALGPSKWVSSCLQISGQQQSRSRNNKNNKNAFNWSIFLGTDRSDRVISWRDNESVLCLGQIPRMWSYSNDSKYTYVFSTHFVALCLNLLLGPALERRSRLRKSTHGSCISQEVWRLDKNYQLFLLIRTKRSPCYQHRFFLTHAEASIDRGQPVDDFEILDGSEGSAATTLSKVRRTRQ</sequence>
<accession>A0AA39TB14</accession>
<reference evidence="1" key="1">
    <citation type="submission" date="2023-06" db="EMBL/GenBank/DDBJ databases">
        <authorList>
            <consortium name="Lawrence Berkeley National Laboratory"/>
            <person name="Ahrendt S."/>
            <person name="Sahu N."/>
            <person name="Indic B."/>
            <person name="Wong-Bajracharya J."/>
            <person name="Merenyi Z."/>
            <person name="Ke H.-M."/>
            <person name="Monk M."/>
            <person name="Kocsube S."/>
            <person name="Drula E."/>
            <person name="Lipzen A."/>
            <person name="Balint B."/>
            <person name="Henrissat B."/>
            <person name="Andreopoulos B."/>
            <person name="Martin F.M."/>
            <person name="Harder C.B."/>
            <person name="Rigling D."/>
            <person name="Ford K.L."/>
            <person name="Foster G.D."/>
            <person name="Pangilinan J."/>
            <person name="Papanicolaou A."/>
            <person name="Barry K."/>
            <person name="LaButti K."/>
            <person name="Viragh M."/>
            <person name="Koriabine M."/>
            <person name="Yan M."/>
            <person name="Riley R."/>
            <person name="Champramary S."/>
            <person name="Plett K.L."/>
            <person name="Tsai I.J."/>
            <person name="Slot J."/>
            <person name="Sipos G."/>
            <person name="Plett J."/>
            <person name="Nagy L.G."/>
            <person name="Grigoriev I.V."/>
        </authorList>
    </citation>
    <scope>NUCLEOTIDE SEQUENCE</scope>
    <source>
        <strain evidence="1">ICMP 16352</strain>
    </source>
</reference>
<proteinExistence type="predicted"/>
<dbReference type="Proteomes" id="UP001175227">
    <property type="component" value="Unassembled WGS sequence"/>
</dbReference>
<keyword evidence="2" id="KW-1185">Reference proteome</keyword>
<dbReference type="AlphaFoldDB" id="A0AA39TB14"/>
<dbReference type="EMBL" id="JAUEPR010000018">
    <property type="protein sequence ID" value="KAK0477056.1"/>
    <property type="molecule type" value="Genomic_DNA"/>
</dbReference>
<gene>
    <name evidence="1" type="ORF">IW261DRAFT_303830</name>
</gene>